<protein>
    <submittedName>
        <fullName evidence="3">Zgc:162608</fullName>
    </submittedName>
</protein>
<reference evidence="3" key="2">
    <citation type="submission" date="2025-09" db="UniProtKB">
        <authorList>
            <consortium name="Ensembl"/>
        </authorList>
    </citation>
    <scope>IDENTIFICATION</scope>
</reference>
<feature type="region of interest" description="Disordered" evidence="1">
    <location>
        <begin position="287"/>
        <end position="306"/>
    </location>
</feature>
<feature type="chain" id="PRO_5034330865" evidence="2">
    <location>
        <begin position="18"/>
        <end position="327"/>
    </location>
</feature>
<reference evidence="3" key="1">
    <citation type="submission" date="2025-08" db="UniProtKB">
        <authorList>
            <consortium name="Ensembl"/>
        </authorList>
    </citation>
    <scope>IDENTIFICATION</scope>
</reference>
<keyword evidence="2" id="KW-0732">Signal</keyword>
<dbReference type="Gene3D" id="1.20.5.1230">
    <property type="entry name" value="Apolipoprotein A-I"/>
    <property type="match status" value="1"/>
</dbReference>
<evidence type="ECO:0000256" key="2">
    <source>
        <dbReference type="SAM" id="SignalP"/>
    </source>
</evidence>
<keyword evidence="4" id="KW-1185">Reference proteome</keyword>
<feature type="signal peptide" evidence="2">
    <location>
        <begin position="1"/>
        <end position="17"/>
    </location>
</feature>
<evidence type="ECO:0000313" key="3">
    <source>
        <dbReference type="Ensembl" id="ENSNMLP00000015405.1"/>
    </source>
</evidence>
<dbReference type="Ensembl" id="ENSNMLT00000017302.1">
    <property type="protein sequence ID" value="ENSNMLP00000015405.1"/>
    <property type="gene ID" value="ENSNMLG00000010213.1"/>
</dbReference>
<dbReference type="Proteomes" id="UP000694523">
    <property type="component" value="Unplaced"/>
</dbReference>
<evidence type="ECO:0000256" key="1">
    <source>
        <dbReference type="SAM" id="MobiDB-lite"/>
    </source>
</evidence>
<proteinExistence type="predicted"/>
<dbReference type="AlphaFoldDB" id="A0A8C6T6J1"/>
<organism evidence="3 4">
    <name type="scientific">Neogobius melanostomus</name>
    <name type="common">round goby</name>
    <dbReference type="NCBI Taxonomy" id="47308"/>
    <lineage>
        <taxon>Eukaryota</taxon>
        <taxon>Metazoa</taxon>
        <taxon>Chordata</taxon>
        <taxon>Craniata</taxon>
        <taxon>Vertebrata</taxon>
        <taxon>Euteleostomi</taxon>
        <taxon>Actinopterygii</taxon>
        <taxon>Neopterygii</taxon>
        <taxon>Teleostei</taxon>
        <taxon>Neoteleostei</taxon>
        <taxon>Acanthomorphata</taxon>
        <taxon>Gobiaria</taxon>
        <taxon>Gobiiformes</taxon>
        <taxon>Gobioidei</taxon>
        <taxon>Gobiidae</taxon>
        <taxon>Benthophilinae</taxon>
        <taxon>Neogobiini</taxon>
        <taxon>Neogobius</taxon>
    </lineage>
</organism>
<sequence>MFFKVMLCALSLLTISAFPLHRNTIEAPWADSKANQAHDKSQLSTSMDFKSHMDSSSLYSTEDGANSPVAAEVQHKLSLESERLRVRLHQELAELKEKLFPSPVHGSRTLAGLRERLAPLTEQLQSSLTSSTHELCVQVRLYLQSMETTQPPSEDNQALQQKALLWISQTLDNSNSKIVDIIAHFHSEANKVMGQFKDSSDSEGEMHHPEMWERVSSRLAEEVAVLQADAQSRLGFLMEELAPLQMFTQDYESKMSSRMERFCLNADLQNQLFGARMQRLIVELQESSAHTGSGQSPSSSSQQTGSLQEDFSLKLSSLIQDLVHSVQ</sequence>
<accession>A0A8C6T6J1</accession>
<name>A0A8C6T6J1_9GOBI</name>
<evidence type="ECO:0000313" key="4">
    <source>
        <dbReference type="Proteomes" id="UP000694523"/>
    </source>
</evidence>
<dbReference type="SUPFAM" id="SSF58113">
    <property type="entry name" value="Apolipoprotein A-I"/>
    <property type="match status" value="1"/>
</dbReference>